<gene>
    <name evidence="4" type="ORF">RchiOBHm_Chr2g0132861</name>
</gene>
<dbReference type="InterPro" id="IPR045274">
    <property type="entry name" value="WAK-like"/>
</dbReference>
<dbReference type="Pfam" id="PF07714">
    <property type="entry name" value="PK_Tyr_Ser-Thr"/>
    <property type="match status" value="1"/>
</dbReference>
<organism evidence="4 5">
    <name type="scientific">Rosa chinensis</name>
    <name type="common">China rose</name>
    <dbReference type="NCBI Taxonomy" id="74649"/>
    <lineage>
        <taxon>Eukaryota</taxon>
        <taxon>Viridiplantae</taxon>
        <taxon>Streptophyta</taxon>
        <taxon>Embryophyta</taxon>
        <taxon>Tracheophyta</taxon>
        <taxon>Spermatophyta</taxon>
        <taxon>Magnoliopsida</taxon>
        <taxon>eudicotyledons</taxon>
        <taxon>Gunneridae</taxon>
        <taxon>Pentapetalae</taxon>
        <taxon>rosids</taxon>
        <taxon>fabids</taxon>
        <taxon>Rosales</taxon>
        <taxon>Rosaceae</taxon>
        <taxon>Rosoideae</taxon>
        <taxon>Rosoideae incertae sedis</taxon>
        <taxon>Rosa</taxon>
    </lineage>
</organism>
<dbReference type="PANTHER" id="PTHR27005:SF522">
    <property type="entry name" value="NON-FUNCTIONAL PSEUDOKINASE ZED1-LIKE"/>
    <property type="match status" value="1"/>
</dbReference>
<protein>
    <recommendedName>
        <fullName evidence="3">Protein kinase domain-containing protein</fullName>
    </recommendedName>
</protein>
<dbReference type="SUPFAM" id="SSF56112">
    <property type="entry name" value="Protein kinase-like (PK-like)"/>
    <property type="match status" value="1"/>
</dbReference>
<dbReference type="GO" id="GO:0007166">
    <property type="term" value="P:cell surface receptor signaling pathway"/>
    <property type="evidence" value="ECO:0007669"/>
    <property type="project" value="InterPro"/>
</dbReference>
<dbReference type="GO" id="GO:0005524">
    <property type="term" value="F:ATP binding"/>
    <property type="evidence" value="ECO:0007669"/>
    <property type="project" value="UniProtKB-KW"/>
</dbReference>
<reference evidence="4 5" key="1">
    <citation type="journal article" date="2018" name="Nat. Genet.">
        <title>The Rosa genome provides new insights in the design of modern roses.</title>
        <authorList>
            <person name="Bendahmane M."/>
        </authorList>
    </citation>
    <scope>NUCLEOTIDE SEQUENCE [LARGE SCALE GENOMIC DNA]</scope>
    <source>
        <strain evidence="5">cv. Old Blush</strain>
    </source>
</reference>
<dbReference type="Proteomes" id="UP000238479">
    <property type="component" value="Chromosome 2"/>
</dbReference>
<dbReference type="OrthoDB" id="75710at2759"/>
<keyword evidence="1" id="KW-0547">Nucleotide-binding</keyword>
<keyword evidence="5" id="KW-1185">Reference proteome</keyword>
<accession>A0A2P6RVG2</accession>
<dbReference type="InterPro" id="IPR001245">
    <property type="entry name" value="Ser-Thr/Tyr_kinase_cat_dom"/>
</dbReference>
<keyword evidence="2" id="KW-0067">ATP-binding</keyword>
<keyword evidence="4" id="KW-0808">Transferase</keyword>
<evidence type="ECO:0000313" key="5">
    <source>
        <dbReference type="Proteomes" id="UP000238479"/>
    </source>
</evidence>
<dbReference type="PROSITE" id="PS50011">
    <property type="entry name" value="PROTEIN_KINASE_DOM"/>
    <property type="match status" value="1"/>
</dbReference>
<evidence type="ECO:0000259" key="3">
    <source>
        <dbReference type="PROSITE" id="PS50011"/>
    </source>
</evidence>
<dbReference type="GO" id="GO:0004674">
    <property type="term" value="F:protein serine/threonine kinase activity"/>
    <property type="evidence" value="ECO:0007669"/>
    <property type="project" value="TreeGrafter"/>
</dbReference>
<evidence type="ECO:0000256" key="1">
    <source>
        <dbReference type="ARBA" id="ARBA00022741"/>
    </source>
</evidence>
<proteinExistence type="predicted"/>
<dbReference type="Gene3D" id="3.30.200.20">
    <property type="entry name" value="Phosphorylase Kinase, domain 1"/>
    <property type="match status" value="1"/>
</dbReference>
<sequence length="323" mass="36772">MLSLFRNHKSKAKEGFFQKNGATILEQLIHDFNGNCNPIQLYSAEELKKATNDYHSDGMRYDGWNFRVYKGVHGGREILVKNFGERSNYRSSEFLIATELAVSSNMSNHKNVLKLLGCCLETELATLVFEFPAKGNLPHHIYGDNAQSLPWKTKLKIAIEVADAVSYLHHGSSKVFIHRNIRTENIFLDQDCVAKLSDFQVSLPIPLDQDHVFSECLSFLGHLSPEVLMYNRYTKKSDVFNLGMIMCEILTGKKIYELLRLRSSGDSKELENIMEGNLLQESNMKQVTECSKLAVRCLDSDPNARPTAQEVSQTLRSIKRFQL</sequence>
<dbReference type="PANTHER" id="PTHR27005">
    <property type="entry name" value="WALL-ASSOCIATED RECEPTOR KINASE-LIKE 21"/>
    <property type="match status" value="1"/>
</dbReference>
<dbReference type="OMA" id="FNGNCNP"/>
<feature type="domain" description="Protein kinase" evidence="3">
    <location>
        <begin position="54"/>
        <end position="315"/>
    </location>
</feature>
<dbReference type="InterPro" id="IPR000719">
    <property type="entry name" value="Prot_kinase_dom"/>
</dbReference>
<name>A0A2P6RVG2_ROSCH</name>
<dbReference type="EMBL" id="PDCK01000040">
    <property type="protein sequence ID" value="PRQ50408.1"/>
    <property type="molecule type" value="Genomic_DNA"/>
</dbReference>
<comment type="caution">
    <text evidence="4">The sequence shown here is derived from an EMBL/GenBank/DDBJ whole genome shotgun (WGS) entry which is preliminary data.</text>
</comment>
<dbReference type="GO" id="GO:0005886">
    <property type="term" value="C:plasma membrane"/>
    <property type="evidence" value="ECO:0007669"/>
    <property type="project" value="TreeGrafter"/>
</dbReference>
<evidence type="ECO:0000313" key="4">
    <source>
        <dbReference type="EMBL" id="PRQ50408.1"/>
    </source>
</evidence>
<dbReference type="Gene3D" id="1.10.510.10">
    <property type="entry name" value="Transferase(Phosphotransferase) domain 1"/>
    <property type="match status" value="1"/>
</dbReference>
<dbReference type="STRING" id="74649.A0A2P6RVG2"/>
<dbReference type="Gramene" id="PRQ50408">
    <property type="protein sequence ID" value="PRQ50408"/>
    <property type="gene ID" value="RchiOBHm_Chr2g0132861"/>
</dbReference>
<dbReference type="AlphaFoldDB" id="A0A2P6RVG2"/>
<evidence type="ECO:0000256" key="2">
    <source>
        <dbReference type="ARBA" id="ARBA00022840"/>
    </source>
</evidence>
<dbReference type="InterPro" id="IPR011009">
    <property type="entry name" value="Kinase-like_dom_sf"/>
</dbReference>